<dbReference type="InterPro" id="IPR027022">
    <property type="entry name" value="ABC_permease_BceB-typ"/>
</dbReference>
<keyword evidence="3 6" id="KW-0812">Transmembrane</keyword>
<gene>
    <name evidence="8" type="ORF">SAMN05216378_5223</name>
</gene>
<reference evidence="9" key="1">
    <citation type="submission" date="2016-10" db="EMBL/GenBank/DDBJ databases">
        <authorList>
            <person name="Varghese N."/>
            <person name="Submissions S."/>
        </authorList>
    </citation>
    <scope>NUCLEOTIDE SEQUENCE [LARGE SCALE GENOMIC DNA]</scope>
    <source>
        <strain evidence="9">CGMCC 1.10784</strain>
    </source>
</reference>
<dbReference type="AlphaFoldDB" id="A0A1I2GIT3"/>
<feature type="transmembrane region" description="Helical" evidence="6">
    <location>
        <begin position="289"/>
        <end position="310"/>
    </location>
</feature>
<evidence type="ECO:0000256" key="5">
    <source>
        <dbReference type="ARBA" id="ARBA00023136"/>
    </source>
</evidence>
<dbReference type="OrthoDB" id="1705903at2"/>
<organism evidence="8 9">
    <name type="scientific">Paenibacillus catalpae</name>
    <dbReference type="NCBI Taxonomy" id="1045775"/>
    <lineage>
        <taxon>Bacteria</taxon>
        <taxon>Bacillati</taxon>
        <taxon>Bacillota</taxon>
        <taxon>Bacilli</taxon>
        <taxon>Bacillales</taxon>
        <taxon>Paenibacillaceae</taxon>
        <taxon>Paenibacillus</taxon>
    </lineage>
</organism>
<evidence type="ECO:0000259" key="7">
    <source>
        <dbReference type="Pfam" id="PF02687"/>
    </source>
</evidence>
<feature type="transmembrane region" description="Helical" evidence="6">
    <location>
        <begin position="521"/>
        <end position="541"/>
    </location>
</feature>
<keyword evidence="9" id="KW-1185">Reference proteome</keyword>
<evidence type="ECO:0000313" key="8">
    <source>
        <dbReference type="EMBL" id="SFF16541.1"/>
    </source>
</evidence>
<dbReference type="PIRSF" id="PIRSF018968">
    <property type="entry name" value="ABC_permease_BceB"/>
    <property type="match status" value="1"/>
</dbReference>
<evidence type="ECO:0000256" key="2">
    <source>
        <dbReference type="ARBA" id="ARBA00022475"/>
    </source>
</evidence>
<proteinExistence type="inferred from homology"/>
<feature type="domain" description="ABC3 transporter permease C-terminal" evidence="7">
    <location>
        <begin position="526"/>
        <end position="637"/>
    </location>
</feature>
<feature type="transmembrane region" description="Helical" evidence="6">
    <location>
        <begin position="577"/>
        <end position="597"/>
    </location>
</feature>
<feature type="transmembrane region" description="Helical" evidence="6">
    <location>
        <begin position="147"/>
        <end position="173"/>
    </location>
</feature>
<feature type="transmembrane region" description="Helical" evidence="6">
    <location>
        <begin position="194"/>
        <end position="216"/>
    </location>
</feature>
<accession>A0A1I2GIT3</accession>
<dbReference type="STRING" id="1045775.SAMN05216378_5223"/>
<feature type="transmembrane region" description="Helical" evidence="6">
    <location>
        <begin position="18"/>
        <end position="36"/>
    </location>
</feature>
<comment type="similarity">
    <text evidence="6">Belongs to the ABC-4 integral membrane protein family.</text>
</comment>
<protein>
    <submittedName>
        <fullName evidence="8">Putative ABC transport system permease protein</fullName>
    </submittedName>
</protein>
<comment type="subcellular location">
    <subcellularLocation>
        <location evidence="1 6">Cell membrane</location>
        <topology evidence="1 6">Multi-pass membrane protein</topology>
    </subcellularLocation>
</comment>
<dbReference type="Pfam" id="PF02687">
    <property type="entry name" value="FtsX"/>
    <property type="match status" value="2"/>
</dbReference>
<evidence type="ECO:0000256" key="4">
    <source>
        <dbReference type="ARBA" id="ARBA00022989"/>
    </source>
</evidence>
<evidence type="ECO:0000313" key="9">
    <source>
        <dbReference type="Proteomes" id="UP000198855"/>
    </source>
</evidence>
<dbReference type="GO" id="GO:0055085">
    <property type="term" value="P:transmembrane transport"/>
    <property type="evidence" value="ECO:0007669"/>
    <property type="project" value="UniProtKB-UniRule"/>
</dbReference>
<dbReference type="InterPro" id="IPR003838">
    <property type="entry name" value="ABC3_permease_C"/>
</dbReference>
<dbReference type="GO" id="GO:0005886">
    <property type="term" value="C:plasma membrane"/>
    <property type="evidence" value="ECO:0007669"/>
    <property type="project" value="UniProtKB-SubCell"/>
</dbReference>
<keyword evidence="6" id="KW-0813">Transport</keyword>
<keyword evidence="5 6" id="KW-0472">Membrane</keyword>
<evidence type="ECO:0000256" key="3">
    <source>
        <dbReference type="ARBA" id="ARBA00022692"/>
    </source>
</evidence>
<dbReference type="InterPro" id="IPR052536">
    <property type="entry name" value="ABC-4_Integral_Memb_Prot"/>
</dbReference>
<keyword evidence="4 6" id="KW-1133">Transmembrane helix</keyword>
<feature type="transmembrane region" description="Helical" evidence="6">
    <location>
        <begin position="56"/>
        <end position="76"/>
    </location>
</feature>
<feature type="transmembrane region" description="Helical" evidence="6">
    <location>
        <begin position="236"/>
        <end position="258"/>
    </location>
</feature>
<dbReference type="PANTHER" id="PTHR46795:SF3">
    <property type="entry name" value="ABC TRANSPORTER PERMEASE"/>
    <property type="match status" value="1"/>
</dbReference>
<dbReference type="RefSeq" id="WP_091189365.1">
    <property type="nucleotide sequence ID" value="NZ_FOMT01000006.1"/>
</dbReference>
<keyword evidence="2 6" id="KW-1003">Cell membrane</keyword>
<feature type="transmembrane region" description="Helical" evidence="6">
    <location>
        <begin position="609"/>
        <end position="630"/>
    </location>
</feature>
<feature type="domain" description="ABC3 transporter permease C-terminal" evidence="7">
    <location>
        <begin position="60"/>
        <end position="178"/>
    </location>
</feature>
<name>A0A1I2GIT3_9BACL</name>
<sequence length="641" mass="72219">MTLFSLAWKNMKGSFSNYLIYFVSMVFSMIVYYTFVSLQYSEQIQGSIMLSEFMSFMFMAASAVLLLFVAIFLLYSNSFFTRSRKREIGLYSMLGLRKKSIARMMFYENLLMGVLALVIGIVFGALISKFFSMILIKLMGTSAKVDFVPSIEAIVQTVIVFMLIILFTSFQGARLIYRFKLIELFHAEKKGEQAPLVSPIITFIGVSLLAFSYWLIVRPFPEELTGNYVVGNYGMALIALSVGTHLFFRSATVFLLMLSQKNKSRYYRGTNFIGTSQLLYRIRGNARTFSLIALLSAVTISFFGATYSGYYGNEISAKEDVPFTYTHLSGGQSFDSEIEKLINEDTAHPVQAQLDIPVLVMEGQLSFELDYLTSPIKIIAASTFNQASRALDRDVTVHLSGQQAAVVKPRLTDFRQASFEGQHLTLSESKKNSKLQLVQLVEGSVLPFDYPDFFVIVSDEWFKQLAKQTTTLTYKAYEVEDEKTTEAVSSKLATLIDGDFQVHSSFYTVYKEGKEGSAMNLFVFGFLGLVFLAATGSVIYFKQLTEAGEAKPNYEILRKIGVDNKVIRSMLHKQTRFVFGLPLLVGILHSTVVLYFISNFMSNLIGVNMVVPMLIAMVAFIGIYAGYYVLTVTTYYRIVCR</sequence>
<dbReference type="PANTHER" id="PTHR46795">
    <property type="entry name" value="ABC TRANSPORTER PERMEASE-RELATED-RELATED"/>
    <property type="match status" value="1"/>
</dbReference>
<dbReference type="Proteomes" id="UP000198855">
    <property type="component" value="Unassembled WGS sequence"/>
</dbReference>
<evidence type="ECO:0000256" key="1">
    <source>
        <dbReference type="ARBA" id="ARBA00004651"/>
    </source>
</evidence>
<evidence type="ECO:0000256" key="6">
    <source>
        <dbReference type="PIRNR" id="PIRNR018968"/>
    </source>
</evidence>
<dbReference type="EMBL" id="FOMT01000006">
    <property type="protein sequence ID" value="SFF16541.1"/>
    <property type="molecule type" value="Genomic_DNA"/>
</dbReference>
<feature type="transmembrane region" description="Helical" evidence="6">
    <location>
        <begin position="106"/>
        <end position="127"/>
    </location>
</feature>